<evidence type="ECO:0000256" key="3">
    <source>
        <dbReference type="ARBA" id="ARBA00008891"/>
    </source>
</evidence>
<evidence type="ECO:0000256" key="11">
    <source>
        <dbReference type="RuleBase" id="RU000589"/>
    </source>
</evidence>
<keyword evidence="7 11" id="KW-0378">Hydrolase</keyword>
<gene>
    <name evidence="13" type="ORF">THAR02_03852</name>
</gene>
<organism evidence="13 14">
    <name type="scientific">Trichoderma harzianum</name>
    <name type="common">Hypocrea lixii</name>
    <dbReference type="NCBI Taxonomy" id="5544"/>
    <lineage>
        <taxon>Eukaryota</taxon>
        <taxon>Fungi</taxon>
        <taxon>Dikarya</taxon>
        <taxon>Ascomycota</taxon>
        <taxon>Pezizomycotina</taxon>
        <taxon>Sordariomycetes</taxon>
        <taxon>Hypocreomycetidae</taxon>
        <taxon>Hypocreales</taxon>
        <taxon>Hypocreaceae</taxon>
        <taxon>Trichoderma</taxon>
    </lineage>
</organism>
<keyword evidence="8 11" id="KW-0063">Aspartyl esterase</keyword>
<dbReference type="GO" id="GO:0045490">
    <property type="term" value="P:pectin catabolic process"/>
    <property type="evidence" value="ECO:0007669"/>
    <property type="project" value="UniProtKB-UniRule"/>
</dbReference>
<dbReference type="InterPro" id="IPR011050">
    <property type="entry name" value="Pectin_lyase_fold/virulence"/>
</dbReference>
<comment type="similarity">
    <text evidence="3">Belongs to the pectinesterase family.</text>
</comment>
<dbReference type="InterPro" id="IPR000070">
    <property type="entry name" value="Pectinesterase_cat"/>
</dbReference>
<protein>
    <recommendedName>
        <fullName evidence="4 11">Pectinesterase</fullName>
        <ecNumber evidence="4 11">3.1.1.11</ecNumber>
    </recommendedName>
</protein>
<dbReference type="GO" id="GO:0030599">
    <property type="term" value="F:pectinesterase activity"/>
    <property type="evidence" value="ECO:0007669"/>
    <property type="project" value="UniProtKB-UniRule"/>
</dbReference>
<evidence type="ECO:0000256" key="2">
    <source>
        <dbReference type="ARBA" id="ARBA00005184"/>
    </source>
</evidence>
<dbReference type="PANTHER" id="PTHR31321">
    <property type="entry name" value="ACYL-COA THIOESTER HYDROLASE YBHC-RELATED"/>
    <property type="match status" value="1"/>
</dbReference>
<dbReference type="Proteomes" id="UP000034112">
    <property type="component" value="Unassembled WGS sequence"/>
</dbReference>
<accession>A0A0F9XHS8</accession>
<dbReference type="GO" id="GO:0042545">
    <property type="term" value="P:cell wall modification"/>
    <property type="evidence" value="ECO:0007669"/>
    <property type="project" value="UniProtKB-UniRule"/>
</dbReference>
<proteinExistence type="inferred from homology"/>
<dbReference type="OrthoDB" id="2019149at2759"/>
<dbReference type="InterPro" id="IPR033131">
    <property type="entry name" value="Pectinesterase_Asp_AS"/>
</dbReference>
<sequence>MFKMKALIALLAFTVRSFAASRTSPPAGALVVGPGNYSTVQAAVNALKSTTKEQIIFINPGTYNEQVTINKLNGPLTIYGYTQNTASYASNVVTITASHSLLDEATDDATGTLRVETTNFKLYNVNVVNSHGSGSQALAVSANAGNQGYYACSFKGFQDTLLAETGAQLYSGCYIEGATDFIFGQQATAWFQKCTIGVLPASIGYISASGRSSNSSSYYVFNGATIGAAPGKSVSSGVYYLGRPWGDYARVAYQSCSMSNVINAAGWHIWNTGDERTDHVSFGEFSNSGAGASGTRASFATKLGSALAIGNILGSSYASQYYVDTSYL</sequence>
<reference evidence="14" key="1">
    <citation type="journal article" date="2015" name="Genome Announc.">
        <title>Draft whole-genome sequence of the biocontrol agent Trichoderma harzianum T6776.</title>
        <authorList>
            <person name="Baroncelli R."/>
            <person name="Piaggeschi G."/>
            <person name="Fiorini L."/>
            <person name="Bertolini E."/>
            <person name="Zapparata A."/>
            <person name="Pe M.E."/>
            <person name="Sarrocco S."/>
            <person name="Vannacci G."/>
        </authorList>
    </citation>
    <scope>NUCLEOTIDE SEQUENCE [LARGE SCALE GENOMIC DNA]</scope>
    <source>
        <strain evidence="14">T6776</strain>
    </source>
</reference>
<evidence type="ECO:0000256" key="9">
    <source>
        <dbReference type="ARBA" id="ARBA00047928"/>
    </source>
</evidence>
<evidence type="ECO:0000256" key="7">
    <source>
        <dbReference type="ARBA" id="ARBA00022801"/>
    </source>
</evidence>
<comment type="catalytic activity">
    <reaction evidence="9 11">
        <text>[(1-&gt;4)-alpha-D-galacturonosyl methyl ester](n) + n H2O = [(1-&gt;4)-alpha-D-galacturonosyl](n) + n methanol + n H(+)</text>
        <dbReference type="Rhea" id="RHEA:22380"/>
        <dbReference type="Rhea" id="RHEA-COMP:14570"/>
        <dbReference type="Rhea" id="RHEA-COMP:14573"/>
        <dbReference type="ChEBI" id="CHEBI:15377"/>
        <dbReference type="ChEBI" id="CHEBI:15378"/>
        <dbReference type="ChEBI" id="CHEBI:17790"/>
        <dbReference type="ChEBI" id="CHEBI:140522"/>
        <dbReference type="ChEBI" id="CHEBI:140523"/>
        <dbReference type="EC" id="3.1.1.11"/>
    </reaction>
</comment>
<evidence type="ECO:0000256" key="1">
    <source>
        <dbReference type="ARBA" id="ARBA00004613"/>
    </source>
</evidence>
<dbReference type="PANTHER" id="PTHR31321:SF127">
    <property type="entry name" value="PECTINESTERASE"/>
    <property type="match status" value="1"/>
</dbReference>
<comment type="pathway">
    <text evidence="2 11">Glycan metabolism; pectin degradation; 2-dehydro-3-deoxy-D-gluconate from pectin: step 1/5.</text>
</comment>
<dbReference type="OMA" id="WDRSENE"/>
<dbReference type="FunFam" id="2.160.20.10:FF:000014">
    <property type="entry name" value="Pectinesterase"/>
    <property type="match status" value="1"/>
</dbReference>
<dbReference type="SUPFAM" id="SSF51126">
    <property type="entry name" value="Pectin lyase-like"/>
    <property type="match status" value="1"/>
</dbReference>
<feature type="chain" id="PRO_5005117531" description="Pectinesterase" evidence="11">
    <location>
        <begin position="20"/>
        <end position="328"/>
    </location>
</feature>
<dbReference type="InterPro" id="IPR012334">
    <property type="entry name" value="Pectin_lyas_fold"/>
</dbReference>
<evidence type="ECO:0000256" key="10">
    <source>
        <dbReference type="PROSITE-ProRule" id="PRU10040"/>
    </source>
</evidence>
<dbReference type="GO" id="GO:0005576">
    <property type="term" value="C:extracellular region"/>
    <property type="evidence" value="ECO:0007669"/>
    <property type="project" value="UniProtKB-SubCell"/>
</dbReference>
<evidence type="ECO:0000256" key="8">
    <source>
        <dbReference type="ARBA" id="ARBA00023085"/>
    </source>
</evidence>
<keyword evidence="5 11" id="KW-0964">Secreted</keyword>
<evidence type="ECO:0000256" key="4">
    <source>
        <dbReference type="ARBA" id="ARBA00013229"/>
    </source>
</evidence>
<evidence type="ECO:0000259" key="12">
    <source>
        <dbReference type="Pfam" id="PF01095"/>
    </source>
</evidence>
<dbReference type="Gene3D" id="2.160.20.10">
    <property type="entry name" value="Single-stranded right-handed beta-helix, Pectin lyase-like"/>
    <property type="match status" value="1"/>
</dbReference>
<dbReference type="EC" id="3.1.1.11" evidence="4 11"/>
<dbReference type="PROSITE" id="PS00503">
    <property type="entry name" value="PECTINESTERASE_2"/>
    <property type="match status" value="1"/>
</dbReference>
<dbReference type="UniPathway" id="UPA00545">
    <property type="reaction ID" value="UER00823"/>
</dbReference>
<dbReference type="AlphaFoldDB" id="A0A0F9XHS8"/>
<evidence type="ECO:0000256" key="5">
    <source>
        <dbReference type="ARBA" id="ARBA00022525"/>
    </source>
</evidence>
<dbReference type="Pfam" id="PF01095">
    <property type="entry name" value="Pectinesterase"/>
    <property type="match status" value="1"/>
</dbReference>
<comment type="caution">
    <text evidence="13">The sequence shown here is derived from an EMBL/GenBank/DDBJ whole genome shotgun (WGS) entry which is preliminary data.</text>
</comment>
<dbReference type="EMBL" id="JOKZ01000089">
    <property type="protein sequence ID" value="KKP04060.1"/>
    <property type="molecule type" value="Genomic_DNA"/>
</dbReference>
<feature type="active site" evidence="10">
    <location>
        <position position="180"/>
    </location>
</feature>
<comment type="subcellular location">
    <subcellularLocation>
        <location evidence="1 11">Secreted</location>
    </subcellularLocation>
</comment>
<evidence type="ECO:0000256" key="6">
    <source>
        <dbReference type="ARBA" id="ARBA00022729"/>
    </source>
</evidence>
<keyword evidence="6 11" id="KW-0732">Signal</keyword>
<evidence type="ECO:0000313" key="14">
    <source>
        <dbReference type="Proteomes" id="UP000034112"/>
    </source>
</evidence>
<feature type="domain" description="Pectinesterase catalytic" evidence="12">
    <location>
        <begin position="33"/>
        <end position="294"/>
    </location>
</feature>
<feature type="signal peptide" evidence="11">
    <location>
        <begin position="1"/>
        <end position="19"/>
    </location>
</feature>
<keyword evidence="11" id="KW-0961">Cell wall biogenesis/degradation</keyword>
<comment type="function">
    <text evidence="11">Involved in maceration and soft-rotting of plant tissue.</text>
</comment>
<evidence type="ECO:0000313" key="13">
    <source>
        <dbReference type="EMBL" id="KKP04060.1"/>
    </source>
</evidence>
<name>A0A0F9XHS8_TRIHA</name>